<dbReference type="Gene3D" id="3.10.310.10">
    <property type="entry name" value="Diaminopimelate Epimerase, Chain A, domain 1"/>
    <property type="match status" value="2"/>
</dbReference>
<comment type="similarity">
    <text evidence="1">Belongs to the PhzF family.</text>
</comment>
<name>A0ABV2VC76_9ACTN</name>
<dbReference type="NCBIfam" id="TIGR00654">
    <property type="entry name" value="PhzF_family"/>
    <property type="match status" value="1"/>
</dbReference>
<evidence type="ECO:0000256" key="2">
    <source>
        <dbReference type="ARBA" id="ARBA00023235"/>
    </source>
</evidence>
<proteinExistence type="inferred from homology"/>
<keyword evidence="2 3" id="KW-0413">Isomerase</keyword>
<keyword evidence="4" id="KW-1185">Reference proteome</keyword>
<dbReference type="SUPFAM" id="SSF54506">
    <property type="entry name" value="Diaminopimelate epimerase-like"/>
    <property type="match status" value="1"/>
</dbReference>
<evidence type="ECO:0000256" key="1">
    <source>
        <dbReference type="ARBA" id="ARBA00008270"/>
    </source>
</evidence>
<dbReference type="PIRSF" id="PIRSF016184">
    <property type="entry name" value="PhzC_PhzF"/>
    <property type="match status" value="1"/>
</dbReference>
<dbReference type="EMBL" id="JBEXPZ010000068">
    <property type="protein sequence ID" value="MET9850264.1"/>
    <property type="molecule type" value="Genomic_DNA"/>
</dbReference>
<organism evidence="3 4">
    <name type="scientific">Streptomyces ossamyceticus</name>
    <dbReference type="NCBI Taxonomy" id="249581"/>
    <lineage>
        <taxon>Bacteria</taxon>
        <taxon>Bacillati</taxon>
        <taxon>Actinomycetota</taxon>
        <taxon>Actinomycetes</taxon>
        <taxon>Kitasatosporales</taxon>
        <taxon>Streptomycetaceae</taxon>
        <taxon>Streptomyces</taxon>
    </lineage>
</organism>
<comment type="caution">
    <text evidence="3">The sequence shown here is derived from an EMBL/GenBank/DDBJ whole genome shotgun (WGS) entry which is preliminary data.</text>
</comment>
<dbReference type="Proteomes" id="UP001550210">
    <property type="component" value="Unassembled WGS sequence"/>
</dbReference>
<accession>A0ABV2VC76</accession>
<dbReference type="RefSeq" id="WP_355403330.1">
    <property type="nucleotide sequence ID" value="NZ_JBEGHN010000034.1"/>
</dbReference>
<dbReference type="InterPro" id="IPR003719">
    <property type="entry name" value="Phenazine_PhzF-like"/>
</dbReference>
<reference evidence="3 4" key="1">
    <citation type="submission" date="2024-06" db="EMBL/GenBank/DDBJ databases">
        <title>The Natural Products Discovery Center: Release of the First 8490 Sequenced Strains for Exploring Actinobacteria Biosynthetic Diversity.</title>
        <authorList>
            <person name="Kalkreuter E."/>
            <person name="Kautsar S.A."/>
            <person name="Yang D."/>
            <person name="Bader C.D."/>
            <person name="Teijaro C.N."/>
            <person name="Fluegel L."/>
            <person name="Davis C.M."/>
            <person name="Simpson J.R."/>
            <person name="Lauterbach L."/>
            <person name="Steele A.D."/>
            <person name="Gui C."/>
            <person name="Meng S."/>
            <person name="Li G."/>
            <person name="Viehrig K."/>
            <person name="Ye F."/>
            <person name="Su P."/>
            <person name="Kiefer A.F."/>
            <person name="Nichols A."/>
            <person name="Cepeda A.J."/>
            <person name="Yan W."/>
            <person name="Fan B."/>
            <person name="Jiang Y."/>
            <person name="Adhikari A."/>
            <person name="Zheng C.-J."/>
            <person name="Schuster L."/>
            <person name="Cowan T.M."/>
            <person name="Smanski M.J."/>
            <person name="Chevrette M.G."/>
            <person name="De Carvalho L.P.S."/>
            <person name="Shen B."/>
        </authorList>
    </citation>
    <scope>NUCLEOTIDE SEQUENCE [LARGE SCALE GENOMIC DNA]</scope>
    <source>
        <strain evidence="3 4">NPDC006434</strain>
    </source>
</reference>
<gene>
    <name evidence="3" type="ORF">ABZZ21_38105</name>
</gene>
<dbReference type="Pfam" id="PF02567">
    <property type="entry name" value="PhzC-PhzF"/>
    <property type="match status" value="1"/>
</dbReference>
<dbReference type="GO" id="GO:0016853">
    <property type="term" value="F:isomerase activity"/>
    <property type="evidence" value="ECO:0007669"/>
    <property type="project" value="UniProtKB-KW"/>
</dbReference>
<evidence type="ECO:0000313" key="4">
    <source>
        <dbReference type="Proteomes" id="UP001550210"/>
    </source>
</evidence>
<protein>
    <submittedName>
        <fullName evidence="3">PhzF family phenazine biosynthesis isomerase</fullName>
    </submittedName>
</protein>
<dbReference type="PANTHER" id="PTHR13774">
    <property type="entry name" value="PHENAZINE BIOSYNTHESIS PROTEIN"/>
    <property type="match status" value="1"/>
</dbReference>
<dbReference type="PANTHER" id="PTHR13774:SF39">
    <property type="entry name" value="BIOSYNTHESIS PROTEIN, PUTATIVE-RELATED"/>
    <property type="match status" value="1"/>
</dbReference>
<sequence>MTSDTYDKNNVTGMSSGAPAVLRYSAFTDDPEGGNPAGVVLDASALDDAAMLAIAAEVGYSETAFVTAGDASARRFQVRYFSPLAEVAFCGHATVALAVALAEQLGAGDLLFDTPVGEIPVATAIDPADGTARATLTSVPAHSRAAAPRELDATLEALHWSVDDLDAALPPHVAFGGNEHLVLAAASRSRLADLDYDFDGLADVMRRHGWTTVHLVWRESPYLFHARDPFPVGGVVEDPATGAAAAAFGGYLRTLGLITAPSTIGIRQGEDMGRPSDLRIDVSAEDGRVRVTGGAVPIG</sequence>
<evidence type="ECO:0000313" key="3">
    <source>
        <dbReference type="EMBL" id="MET9850264.1"/>
    </source>
</evidence>